<dbReference type="OMA" id="MVIIQNF"/>
<dbReference type="InterPro" id="IPR023152">
    <property type="entry name" value="RasGAP_CS"/>
</dbReference>
<dbReference type="PANTHER" id="PTHR10194">
    <property type="entry name" value="RAS GTPASE-ACTIVATING PROTEINS"/>
    <property type="match status" value="1"/>
</dbReference>
<dbReference type="SUPFAM" id="SSF48350">
    <property type="entry name" value="GTPase activation domain, GAP"/>
    <property type="match status" value="1"/>
</dbReference>
<name>A0A5K1UU32_ENTHI</name>
<accession>A0A5K1UU32</accession>
<dbReference type="AlphaFoldDB" id="A0A5K1UU32"/>
<sequence length="439" mass="50706">MTDNLSRDDFRRISTLWRICQTYDYFFVKTVVREYTDDSPEFWDNFVKLVYERGILCEILGNELKTEVEYTLSETQLFRSNKGVTYVTAAMCRRLTEDLLVEYINPLLEEINSYTEPLEIDNSKVGDEKAKKNIEIVVNYVNKLFDTVTTLSKKFCPELTYIFTKVRLAVKERYGDEESLKIVGAFVFLRLINPVLLTPLKFSSKLTKPSPSSLRSLIIVTKITQSCVNQSSTPFQEKYMLPITDYALGKYSFVTNLLDSVSKNEVNPQHPLTTLIKPSLLRETGMIIIQNFNKFASSNLEKFKSFCDFFKRRGHTQLIEEFSYLIDPTGKIGQSLGIQENKVLGVVLDQPDDKCIRNLIQSFDQIIEGYQQRILKSREEIIELQTDVRKRKDAISSRASQIDTINKEPSGDDKLSVPPQMERKRTIFKRGNSLNRGQN</sequence>
<reference evidence="4 5" key="1">
    <citation type="submission" date="2016-05" db="EMBL/GenBank/DDBJ databases">
        <title>First whole genome sequencing of Entamoeba histolytica HM1:IMSS-clone-6.</title>
        <authorList>
            <person name="Mukherjee Avik.K."/>
            <person name="Izumyama S."/>
            <person name="Nakada-Tsukui K."/>
            <person name="Nozaki T."/>
        </authorList>
    </citation>
    <scope>NUCLEOTIDE SEQUENCE [LARGE SCALE GENOMIC DNA]</scope>
    <source>
        <strain evidence="4 5">HM1:IMSS clone 6</strain>
    </source>
</reference>
<dbReference type="Gene3D" id="1.10.506.10">
    <property type="entry name" value="GTPase Activation - p120gap, domain 1"/>
    <property type="match status" value="1"/>
</dbReference>
<dbReference type="PROSITE" id="PS50018">
    <property type="entry name" value="RAS_GTPASE_ACTIV_2"/>
    <property type="match status" value="1"/>
</dbReference>
<evidence type="ECO:0000256" key="2">
    <source>
        <dbReference type="SAM" id="MobiDB-lite"/>
    </source>
</evidence>
<gene>
    <name evidence="4" type="ORF">CL6EHI_010720</name>
</gene>
<evidence type="ECO:0000313" key="4">
    <source>
        <dbReference type="EMBL" id="GAT94026.1"/>
    </source>
</evidence>
<dbReference type="GO" id="GO:0005096">
    <property type="term" value="F:GTPase activator activity"/>
    <property type="evidence" value="ECO:0007669"/>
    <property type="project" value="UniProtKB-KW"/>
</dbReference>
<dbReference type="PROSITE" id="PS00509">
    <property type="entry name" value="RAS_GTPASE_ACTIV_1"/>
    <property type="match status" value="1"/>
</dbReference>
<dbReference type="VEuPathDB" id="AmoebaDB:KM1_024010"/>
<dbReference type="SMART" id="SM00323">
    <property type="entry name" value="RasGAP"/>
    <property type="match status" value="1"/>
</dbReference>
<dbReference type="VEuPathDB" id="AmoebaDB:EHI_010720"/>
<evidence type="ECO:0000313" key="5">
    <source>
        <dbReference type="Proteomes" id="UP000078387"/>
    </source>
</evidence>
<dbReference type="CDD" id="cd04519">
    <property type="entry name" value="RasGAP"/>
    <property type="match status" value="1"/>
</dbReference>
<dbReference type="VEuPathDB" id="AmoebaDB:EHI7A_010110"/>
<dbReference type="EMBL" id="BDEQ01000001">
    <property type="protein sequence ID" value="GAT94026.1"/>
    <property type="molecule type" value="Genomic_DNA"/>
</dbReference>
<dbReference type="VEuPathDB" id="AmoebaDB:EHI5A_022390"/>
<feature type="domain" description="Ras-GAP" evidence="3">
    <location>
        <begin position="38"/>
        <end position="229"/>
    </location>
</feature>
<dbReference type="Proteomes" id="UP000078387">
    <property type="component" value="Unassembled WGS sequence"/>
</dbReference>
<feature type="region of interest" description="Disordered" evidence="2">
    <location>
        <begin position="399"/>
        <end position="439"/>
    </location>
</feature>
<comment type="caution">
    <text evidence="4">The sequence shown here is derived from an EMBL/GenBank/DDBJ whole genome shotgun (WGS) entry which is preliminary data.</text>
</comment>
<evidence type="ECO:0000256" key="1">
    <source>
        <dbReference type="ARBA" id="ARBA00022468"/>
    </source>
</evidence>
<dbReference type="VEuPathDB" id="AmoebaDB:EHI8A_015300"/>
<proteinExistence type="predicted"/>
<dbReference type="InterPro" id="IPR039360">
    <property type="entry name" value="Ras_GTPase"/>
</dbReference>
<dbReference type="PANTHER" id="PTHR10194:SF151">
    <property type="entry name" value="NEUROFIBROMIN-A"/>
    <property type="match status" value="1"/>
</dbReference>
<dbReference type="InterPro" id="IPR001936">
    <property type="entry name" value="RasGAP_dom"/>
</dbReference>
<protein>
    <submittedName>
        <fullName evidence="4">Ras GTPase-activating protein putative</fullName>
    </submittedName>
</protein>
<dbReference type="InterPro" id="IPR008936">
    <property type="entry name" value="Rho_GTPase_activation_prot"/>
</dbReference>
<organism evidence="4 5">
    <name type="scientific">Entamoeba histolytica</name>
    <dbReference type="NCBI Taxonomy" id="5759"/>
    <lineage>
        <taxon>Eukaryota</taxon>
        <taxon>Amoebozoa</taxon>
        <taxon>Evosea</taxon>
        <taxon>Archamoebae</taxon>
        <taxon>Mastigamoebida</taxon>
        <taxon>Entamoebidae</taxon>
        <taxon>Entamoeba</taxon>
    </lineage>
</organism>
<evidence type="ECO:0000259" key="3">
    <source>
        <dbReference type="PROSITE" id="PS50018"/>
    </source>
</evidence>
<keyword evidence="1" id="KW-0343">GTPase activation</keyword>
<feature type="compositionally biased region" description="Basic and acidic residues" evidence="2">
    <location>
        <begin position="405"/>
        <end position="425"/>
    </location>
</feature>
<dbReference type="Pfam" id="PF00616">
    <property type="entry name" value="RasGAP"/>
    <property type="match status" value="1"/>
</dbReference>